<keyword evidence="2" id="KW-1003">Cell membrane</keyword>
<keyword evidence="3 9" id="KW-0732">Signal</keyword>
<evidence type="ECO:0000256" key="7">
    <source>
        <dbReference type="ARBA" id="ARBA00023180"/>
    </source>
</evidence>
<comment type="caution">
    <text evidence="11">The sequence shown here is derived from an EMBL/GenBank/DDBJ whole genome shotgun (WGS) entry which is preliminary data.</text>
</comment>
<dbReference type="Gene3D" id="2.60.40.10">
    <property type="entry name" value="Immunoglobulins"/>
    <property type="match status" value="1"/>
</dbReference>
<proteinExistence type="predicted"/>
<dbReference type="InterPro" id="IPR007110">
    <property type="entry name" value="Ig-like_dom"/>
</dbReference>
<keyword evidence="7" id="KW-0325">Glycoprotein</keyword>
<dbReference type="PROSITE" id="PS50835">
    <property type="entry name" value="IG_LIKE"/>
    <property type="match status" value="1"/>
</dbReference>
<evidence type="ECO:0000259" key="10">
    <source>
        <dbReference type="PROSITE" id="PS50835"/>
    </source>
</evidence>
<evidence type="ECO:0000256" key="3">
    <source>
        <dbReference type="ARBA" id="ARBA00022729"/>
    </source>
</evidence>
<dbReference type="InterPro" id="IPR013106">
    <property type="entry name" value="Ig_V-set"/>
</dbReference>
<accession>A0A151MAT4</accession>
<dbReference type="InterPro" id="IPR013783">
    <property type="entry name" value="Ig-like_fold"/>
</dbReference>
<organism evidence="11 12">
    <name type="scientific">Alligator mississippiensis</name>
    <name type="common">American alligator</name>
    <dbReference type="NCBI Taxonomy" id="8496"/>
    <lineage>
        <taxon>Eukaryota</taxon>
        <taxon>Metazoa</taxon>
        <taxon>Chordata</taxon>
        <taxon>Craniata</taxon>
        <taxon>Vertebrata</taxon>
        <taxon>Euteleostomi</taxon>
        <taxon>Archelosauria</taxon>
        <taxon>Archosauria</taxon>
        <taxon>Crocodylia</taxon>
        <taxon>Alligatoridae</taxon>
        <taxon>Alligatorinae</taxon>
        <taxon>Alligator</taxon>
    </lineage>
</organism>
<gene>
    <name evidence="11" type="primary">NITR1N</name>
    <name evidence="11" type="ORF">Y1Q_0004534</name>
</gene>
<evidence type="ECO:0000256" key="8">
    <source>
        <dbReference type="SAM" id="Phobius"/>
    </source>
</evidence>
<feature type="transmembrane region" description="Helical" evidence="8">
    <location>
        <begin position="235"/>
        <end position="257"/>
    </location>
</feature>
<dbReference type="Proteomes" id="UP000050525">
    <property type="component" value="Unassembled WGS sequence"/>
</dbReference>
<comment type="subcellular location">
    <subcellularLocation>
        <location evidence="1">Cell membrane</location>
    </subcellularLocation>
</comment>
<sequence>MGCPWAGILLLALQVVASQEGLWLQQSPAEIWTTLGQTVEINCTVSHQQLHVPWYREHQDGSLQWIARTGKYVPAQGRYSSKVSSTEKSFSLVISDVREEDSGVYYCALAAYILAGFASGTRLIVSDAAQPSLAILAPSPLEDAELPDPVPLLCLLSPQTRAWRAAVWDLEEGSPGQVDSAALEGEGTWSLTMVPREQWDTKTHCTCIAREEGTRRNIITVVAKDPDTTLKGPCWITHWVGLPCVCLLLLVQVLILLSTKCPHTAGRAAAPGSNVHPRQSPEIAVTLATLPILQQETSHLLAPEVGISCSGSLEQGQSSSLQSHCGPGLAQIIPRQQEAANATEQR</sequence>
<dbReference type="SMART" id="SM00409">
    <property type="entry name" value="IG"/>
    <property type="match status" value="1"/>
</dbReference>
<feature type="chain" id="PRO_5007584918" evidence="9">
    <location>
        <begin position="19"/>
        <end position="346"/>
    </location>
</feature>
<keyword evidence="4" id="KW-0391">Immunity</keyword>
<name>A0A151MAT4_ALLMI</name>
<evidence type="ECO:0000256" key="1">
    <source>
        <dbReference type="ARBA" id="ARBA00004236"/>
    </source>
</evidence>
<evidence type="ECO:0000256" key="9">
    <source>
        <dbReference type="SAM" id="SignalP"/>
    </source>
</evidence>
<reference evidence="11 12" key="1">
    <citation type="journal article" date="2012" name="Genome Biol.">
        <title>Sequencing three crocodilian genomes to illuminate the evolution of archosaurs and amniotes.</title>
        <authorList>
            <person name="St John J.A."/>
            <person name="Braun E.L."/>
            <person name="Isberg S.R."/>
            <person name="Miles L.G."/>
            <person name="Chong A.Y."/>
            <person name="Gongora J."/>
            <person name="Dalzell P."/>
            <person name="Moran C."/>
            <person name="Bed'hom B."/>
            <person name="Abzhanov A."/>
            <person name="Burgess S.C."/>
            <person name="Cooksey A.M."/>
            <person name="Castoe T.A."/>
            <person name="Crawford N.G."/>
            <person name="Densmore L.D."/>
            <person name="Drew J.C."/>
            <person name="Edwards S.V."/>
            <person name="Faircloth B.C."/>
            <person name="Fujita M.K."/>
            <person name="Greenwold M.J."/>
            <person name="Hoffmann F.G."/>
            <person name="Howard J.M."/>
            <person name="Iguchi T."/>
            <person name="Janes D.E."/>
            <person name="Khan S.Y."/>
            <person name="Kohno S."/>
            <person name="de Koning A.J."/>
            <person name="Lance S.L."/>
            <person name="McCarthy F.M."/>
            <person name="McCormack J.E."/>
            <person name="Merchant M.E."/>
            <person name="Peterson D.G."/>
            <person name="Pollock D.D."/>
            <person name="Pourmand N."/>
            <person name="Raney B.J."/>
            <person name="Roessler K.A."/>
            <person name="Sanford J.R."/>
            <person name="Sawyer R.H."/>
            <person name="Schmidt C.J."/>
            <person name="Triplett E.W."/>
            <person name="Tuberville T.D."/>
            <person name="Venegas-Anaya M."/>
            <person name="Howard J.T."/>
            <person name="Jarvis E.D."/>
            <person name="Guillette L.J.Jr."/>
            <person name="Glenn T.C."/>
            <person name="Green R.E."/>
            <person name="Ray D.A."/>
        </authorList>
    </citation>
    <scope>NUCLEOTIDE SEQUENCE [LARGE SCALE GENOMIC DNA]</scope>
    <source>
        <strain evidence="11">KSC_2009_1</strain>
    </source>
</reference>
<dbReference type="AlphaFoldDB" id="A0A151MAT4"/>
<evidence type="ECO:0000313" key="12">
    <source>
        <dbReference type="Proteomes" id="UP000050525"/>
    </source>
</evidence>
<dbReference type="PANTHER" id="PTHR19433">
    <property type="entry name" value="T-CELL RECEPTOR ALPHA CHAIN V REGION-RELATED"/>
    <property type="match status" value="1"/>
</dbReference>
<dbReference type="InterPro" id="IPR003599">
    <property type="entry name" value="Ig_sub"/>
</dbReference>
<keyword evidence="5 8" id="KW-0472">Membrane</keyword>
<keyword evidence="8" id="KW-0812">Transmembrane</keyword>
<dbReference type="SUPFAM" id="SSF48726">
    <property type="entry name" value="Immunoglobulin"/>
    <property type="match status" value="2"/>
</dbReference>
<dbReference type="Pfam" id="PF07686">
    <property type="entry name" value="V-set"/>
    <property type="match status" value="1"/>
</dbReference>
<dbReference type="InterPro" id="IPR036179">
    <property type="entry name" value="Ig-like_dom_sf"/>
</dbReference>
<keyword evidence="11" id="KW-0675">Receptor</keyword>
<keyword evidence="12" id="KW-1185">Reference proteome</keyword>
<evidence type="ECO:0000256" key="6">
    <source>
        <dbReference type="ARBA" id="ARBA00023157"/>
    </source>
</evidence>
<dbReference type="GO" id="GO:0005886">
    <property type="term" value="C:plasma membrane"/>
    <property type="evidence" value="ECO:0007669"/>
    <property type="project" value="UniProtKB-SubCell"/>
</dbReference>
<evidence type="ECO:0000256" key="4">
    <source>
        <dbReference type="ARBA" id="ARBA00022859"/>
    </source>
</evidence>
<evidence type="ECO:0000313" key="11">
    <source>
        <dbReference type="EMBL" id="KYO21589.1"/>
    </source>
</evidence>
<keyword evidence="6" id="KW-1015">Disulfide bond</keyword>
<feature type="signal peptide" evidence="9">
    <location>
        <begin position="1"/>
        <end position="18"/>
    </location>
</feature>
<dbReference type="GO" id="GO:0009617">
    <property type="term" value="P:response to bacterium"/>
    <property type="evidence" value="ECO:0007669"/>
    <property type="project" value="TreeGrafter"/>
</dbReference>
<protein>
    <submittedName>
        <fullName evidence="11">Immune-type receptor 1n</fullName>
    </submittedName>
</protein>
<dbReference type="GO" id="GO:0002376">
    <property type="term" value="P:immune system process"/>
    <property type="evidence" value="ECO:0007669"/>
    <property type="project" value="UniProtKB-KW"/>
</dbReference>
<dbReference type="EMBL" id="AKHW03006289">
    <property type="protein sequence ID" value="KYO21589.1"/>
    <property type="molecule type" value="Genomic_DNA"/>
</dbReference>
<keyword evidence="8" id="KW-1133">Transmembrane helix</keyword>
<evidence type="ECO:0000256" key="2">
    <source>
        <dbReference type="ARBA" id="ARBA00022475"/>
    </source>
</evidence>
<dbReference type="InterPro" id="IPR052051">
    <property type="entry name" value="TCR_complex_component"/>
</dbReference>
<evidence type="ECO:0000256" key="5">
    <source>
        <dbReference type="ARBA" id="ARBA00023136"/>
    </source>
</evidence>
<feature type="domain" description="Ig-like" evidence="10">
    <location>
        <begin position="36"/>
        <end position="126"/>
    </location>
</feature>
<dbReference type="SMART" id="SM00406">
    <property type="entry name" value="IGv"/>
    <property type="match status" value="1"/>
</dbReference>
<dbReference type="CDD" id="cd00099">
    <property type="entry name" value="IgV"/>
    <property type="match status" value="1"/>
</dbReference>